<comment type="caution">
    <text evidence="9">The sequence shown here is derived from an EMBL/GenBank/DDBJ whole genome shotgun (WGS) entry which is preliminary data.</text>
</comment>
<dbReference type="EMBL" id="VOIH02000007">
    <property type="protein sequence ID" value="KAF3442442.1"/>
    <property type="molecule type" value="Genomic_DNA"/>
</dbReference>
<name>A0A8K0GYM0_9ROSA</name>
<dbReference type="Proteomes" id="UP000796880">
    <property type="component" value="Unassembled WGS sequence"/>
</dbReference>
<feature type="chain" id="PRO_5035460310" description="CLAVATA3/ESR (CLE)-related protein" evidence="8">
    <location>
        <begin position="23"/>
        <end position="78"/>
    </location>
</feature>
<evidence type="ECO:0000256" key="7">
    <source>
        <dbReference type="SAM" id="MobiDB-lite"/>
    </source>
</evidence>
<keyword evidence="3" id="KW-0964">Secreted</keyword>
<evidence type="ECO:0000256" key="2">
    <source>
        <dbReference type="ARBA" id="ARBA00005416"/>
    </source>
</evidence>
<evidence type="ECO:0000313" key="10">
    <source>
        <dbReference type="Proteomes" id="UP000796880"/>
    </source>
</evidence>
<keyword evidence="5" id="KW-0325">Glycoprotein</keyword>
<comment type="similarity">
    <text evidence="2">Belongs to the CLV3/ESR signal peptide family.</text>
</comment>
<gene>
    <name evidence="9" type="ORF">FNV43_RR16358</name>
</gene>
<dbReference type="PANTHER" id="PTHR33869:SF24">
    <property type="entry name" value="CLAVATA3_ESR (CLE)-RELATED PROTEIN 33"/>
    <property type="match status" value="1"/>
</dbReference>
<keyword evidence="10" id="KW-1185">Reference proteome</keyword>
<keyword evidence="4 8" id="KW-0732">Signal</keyword>
<dbReference type="PANTHER" id="PTHR33869">
    <property type="entry name" value="CLAVATA3/ESR (CLE)-RELATED PROTEIN 3"/>
    <property type="match status" value="1"/>
</dbReference>
<evidence type="ECO:0000313" key="9">
    <source>
        <dbReference type="EMBL" id="KAF3442442.1"/>
    </source>
</evidence>
<proteinExistence type="inferred from homology"/>
<dbReference type="OrthoDB" id="1164793at2759"/>
<evidence type="ECO:0000256" key="3">
    <source>
        <dbReference type="ARBA" id="ARBA00022525"/>
    </source>
</evidence>
<dbReference type="AlphaFoldDB" id="A0A8K0GYM0"/>
<organism evidence="9 10">
    <name type="scientific">Rhamnella rubrinervis</name>
    <dbReference type="NCBI Taxonomy" id="2594499"/>
    <lineage>
        <taxon>Eukaryota</taxon>
        <taxon>Viridiplantae</taxon>
        <taxon>Streptophyta</taxon>
        <taxon>Embryophyta</taxon>
        <taxon>Tracheophyta</taxon>
        <taxon>Spermatophyta</taxon>
        <taxon>Magnoliopsida</taxon>
        <taxon>eudicotyledons</taxon>
        <taxon>Gunneridae</taxon>
        <taxon>Pentapetalae</taxon>
        <taxon>rosids</taxon>
        <taxon>fabids</taxon>
        <taxon>Rosales</taxon>
        <taxon>Rhamnaceae</taxon>
        <taxon>rhamnoid group</taxon>
        <taxon>Rhamneae</taxon>
        <taxon>Rhamnella</taxon>
    </lineage>
</organism>
<dbReference type="InterPro" id="IPR039616">
    <property type="entry name" value="CLE1-4"/>
</dbReference>
<dbReference type="GO" id="GO:0005576">
    <property type="term" value="C:extracellular region"/>
    <property type="evidence" value="ECO:0007669"/>
    <property type="project" value="UniProtKB-SubCell"/>
</dbReference>
<feature type="region of interest" description="Disordered" evidence="7">
    <location>
        <begin position="59"/>
        <end position="78"/>
    </location>
</feature>
<keyword evidence="6" id="KW-0379">Hydroxylation</keyword>
<sequence>MAGLRSFWLCLFLVLFLSISSSESIRAPLVLSPKNSNPPPAIMEIAKEALKASIERHGGMPFAESKRKSPGGPDPYHH</sequence>
<evidence type="ECO:0000256" key="1">
    <source>
        <dbReference type="ARBA" id="ARBA00004239"/>
    </source>
</evidence>
<accession>A0A8K0GYM0</accession>
<comment type="subcellular location">
    <subcellularLocation>
        <location evidence="1">Secreted</location>
        <location evidence="1">Extracellular space</location>
    </subcellularLocation>
</comment>
<evidence type="ECO:0000256" key="8">
    <source>
        <dbReference type="SAM" id="SignalP"/>
    </source>
</evidence>
<protein>
    <recommendedName>
        <fullName evidence="11">CLAVATA3/ESR (CLE)-related protein</fullName>
    </recommendedName>
</protein>
<feature type="signal peptide" evidence="8">
    <location>
        <begin position="1"/>
        <end position="22"/>
    </location>
</feature>
<evidence type="ECO:0008006" key="11">
    <source>
        <dbReference type="Google" id="ProtNLM"/>
    </source>
</evidence>
<reference evidence="9" key="1">
    <citation type="submission" date="2020-03" db="EMBL/GenBank/DDBJ databases">
        <title>A high-quality chromosome-level genome assembly of a woody plant with both climbing and erect habits, Rhamnella rubrinervis.</title>
        <authorList>
            <person name="Lu Z."/>
            <person name="Yang Y."/>
            <person name="Zhu X."/>
            <person name="Sun Y."/>
        </authorList>
    </citation>
    <scope>NUCLEOTIDE SEQUENCE</scope>
    <source>
        <strain evidence="9">BYM</strain>
        <tissue evidence="9">Leaf</tissue>
    </source>
</reference>
<dbReference type="GO" id="GO:0033612">
    <property type="term" value="F:receptor serine/threonine kinase binding"/>
    <property type="evidence" value="ECO:0007669"/>
    <property type="project" value="TreeGrafter"/>
</dbReference>
<evidence type="ECO:0000256" key="6">
    <source>
        <dbReference type="ARBA" id="ARBA00023278"/>
    </source>
</evidence>
<evidence type="ECO:0000256" key="4">
    <source>
        <dbReference type="ARBA" id="ARBA00022729"/>
    </source>
</evidence>
<evidence type="ECO:0000256" key="5">
    <source>
        <dbReference type="ARBA" id="ARBA00023180"/>
    </source>
</evidence>